<dbReference type="InterPro" id="IPR036565">
    <property type="entry name" value="Mur-like_cat_sf"/>
</dbReference>
<evidence type="ECO:0000256" key="8">
    <source>
        <dbReference type="ARBA" id="ARBA00022598"/>
    </source>
</evidence>
<evidence type="ECO:0000256" key="9">
    <source>
        <dbReference type="ARBA" id="ARBA00022723"/>
    </source>
</evidence>
<dbReference type="PROSITE" id="PS01012">
    <property type="entry name" value="FOLYLPOLYGLU_SYNT_2"/>
    <property type="match status" value="1"/>
</dbReference>
<comment type="cofactor">
    <cofactor evidence="17">
        <name>a monovalent cation</name>
        <dbReference type="ChEBI" id="CHEBI:60242"/>
    </cofactor>
    <text evidence="17">A monovalent cation.</text>
</comment>
<dbReference type="InterPro" id="IPR023600">
    <property type="entry name" value="Folylpolyglutamate_synth_euk"/>
</dbReference>
<keyword evidence="11" id="KW-0999">Mitochondrion inner membrane</keyword>
<keyword evidence="15" id="KW-0472">Membrane</keyword>
<comment type="subcellular location">
    <subcellularLocation>
        <location evidence="3">Cytoplasm</location>
    </subcellularLocation>
    <subcellularLocation>
        <location evidence="1">Mitochondrion inner membrane</location>
    </subcellularLocation>
    <subcellularLocation>
        <location evidence="2">Mitochondrion matrix</location>
    </subcellularLocation>
</comment>
<keyword evidence="8 17" id="KW-0436">Ligase</keyword>
<dbReference type="Gene3D" id="3.40.1190.10">
    <property type="entry name" value="Mur-like, catalytic domain"/>
    <property type="match status" value="1"/>
</dbReference>
<dbReference type="InterPro" id="IPR001645">
    <property type="entry name" value="Folylpolyglutamate_synth"/>
</dbReference>
<sequence length="501" mass="54900">MAGRTYEYAVECLNTLQSNAATLEASRASGGRLVKTAIPETIEYLERIGYNQTDLNSLNVIHVTGTKGKGSTCAFTDSIIRHVKPERKVGLFTSPHLVAVRERIRINGVPLPEEDFAKFFFEVWDRLEQNDIRANPETLSKPMYFRFITLVAFHAFLSLKVDATILEVGVGGEYDCTNIVPHPVVTGVSALGIDHTAVLGKTLKEIAWQKSGIYKRGVPALTVSQPEDGLEVLRRRATEKKASEFIVVSPTPGLSEVKLGLPGSHQYQNADLAINLARIFLHRKAGVEPDSTLSTVYVEALQNAKWPGRCQTVPDPRHPQSTWFLDGAHTAESLSCCVQWFVSPDAALRRHESTTRPTRILVFNCTSGRSGDAFLGSMLVKGKEQLKQYGSAEDIDSFFDHVIFCANVTYADGGFKGDLTTRAIAESDLAQLKTQNELASAWKSLVPSFPEGHVHVLPSIEHAVNLVREQEVLGKVDVLVTGSLHLVGGTIEVAQLADVAL</sequence>
<dbReference type="Proteomes" id="UP001497453">
    <property type="component" value="Chromosome 2"/>
</dbReference>
<dbReference type="PIRSF" id="PIRSF038895">
    <property type="entry name" value="FPGS"/>
    <property type="match status" value="1"/>
</dbReference>
<evidence type="ECO:0000256" key="7">
    <source>
        <dbReference type="ARBA" id="ARBA00022563"/>
    </source>
</evidence>
<dbReference type="SUPFAM" id="SSF53623">
    <property type="entry name" value="MurD-like peptide ligases, catalytic domain"/>
    <property type="match status" value="1"/>
</dbReference>
<evidence type="ECO:0000256" key="5">
    <source>
        <dbReference type="ARBA" id="ARBA00008276"/>
    </source>
</evidence>
<dbReference type="PROSITE" id="PS01011">
    <property type="entry name" value="FOLYLPOLYGLU_SYNT_1"/>
    <property type="match status" value="1"/>
</dbReference>
<accession>A0ABP1D0E3</accession>
<keyword evidence="7 17" id="KW-0554">One-carbon metabolism</keyword>
<dbReference type="Gene3D" id="3.90.190.20">
    <property type="entry name" value="Mur ligase, C-terminal domain"/>
    <property type="match status" value="1"/>
</dbReference>
<evidence type="ECO:0000256" key="3">
    <source>
        <dbReference type="ARBA" id="ARBA00004496"/>
    </source>
</evidence>
<dbReference type="InterPro" id="IPR036615">
    <property type="entry name" value="Mur_ligase_C_dom_sf"/>
</dbReference>
<organism evidence="18 19">
    <name type="scientific">Somion occarium</name>
    <dbReference type="NCBI Taxonomy" id="3059160"/>
    <lineage>
        <taxon>Eukaryota</taxon>
        <taxon>Fungi</taxon>
        <taxon>Dikarya</taxon>
        <taxon>Basidiomycota</taxon>
        <taxon>Agaricomycotina</taxon>
        <taxon>Agaricomycetes</taxon>
        <taxon>Polyporales</taxon>
        <taxon>Cerrenaceae</taxon>
        <taxon>Somion</taxon>
    </lineage>
</organism>
<keyword evidence="12" id="KW-0067">ATP-binding</keyword>
<keyword evidence="14" id="KW-0496">Mitochondrion</keyword>
<name>A0ABP1D0E3_9APHY</name>
<reference evidence="19" key="1">
    <citation type="submission" date="2024-04" db="EMBL/GenBank/DDBJ databases">
        <authorList>
            <person name="Shaw F."/>
            <person name="Minotto A."/>
        </authorList>
    </citation>
    <scope>NUCLEOTIDE SEQUENCE [LARGE SCALE GENOMIC DNA]</scope>
</reference>
<evidence type="ECO:0000313" key="18">
    <source>
        <dbReference type="EMBL" id="CAL1700522.1"/>
    </source>
</evidence>
<protein>
    <recommendedName>
        <fullName evidence="17">Folylpolyglutamate synthase</fullName>
        <ecNumber evidence="17">6.3.2.17</ecNumber>
    </recommendedName>
    <alternativeName>
        <fullName evidence="17">Folylpoly-gamma-glutamate synthetase</fullName>
    </alternativeName>
    <alternativeName>
        <fullName evidence="17">Tetrahydrofolylpolyglutamate synthase</fullName>
    </alternativeName>
</protein>
<dbReference type="PANTHER" id="PTHR11136">
    <property type="entry name" value="FOLYLPOLYGLUTAMATE SYNTHASE-RELATED"/>
    <property type="match status" value="1"/>
</dbReference>
<evidence type="ECO:0000313" key="19">
    <source>
        <dbReference type="Proteomes" id="UP001497453"/>
    </source>
</evidence>
<keyword evidence="10" id="KW-0547">Nucleotide-binding</keyword>
<dbReference type="EMBL" id="OZ037945">
    <property type="protein sequence ID" value="CAL1700522.1"/>
    <property type="molecule type" value="Genomic_DNA"/>
</dbReference>
<dbReference type="InterPro" id="IPR018109">
    <property type="entry name" value="Folylpolyglutamate_synth_CS"/>
</dbReference>
<keyword evidence="13" id="KW-0460">Magnesium</keyword>
<evidence type="ECO:0000256" key="4">
    <source>
        <dbReference type="ARBA" id="ARBA00005150"/>
    </source>
</evidence>
<evidence type="ECO:0000256" key="13">
    <source>
        <dbReference type="ARBA" id="ARBA00022842"/>
    </source>
</evidence>
<gene>
    <name evidence="18" type="ORF">GFSPODELE1_LOCUS3180</name>
</gene>
<keyword evidence="19" id="KW-1185">Reference proteome</keyword>
<evidence type="ECO:0000256" key="10">
    <source>
        <dbReference type="ARBA" id="ARBA00022741"/>
    </source>
</evidence>
<evidence type="ECO:0000256" key="12">
    <source>
        <dbReference type="ARBA" id="ARBA00022840"/>
    </source>
</evidence>
<evidence type="ECO:0000256" key="15">
    <source>
        <dbReference type="ARBA" id="ARBA00023136"/>
    </source>
</evidence>
<evidence type="ECO:0000256" key="17">
    <source>
        <dbReference type="PIRNR" id="PIRNR038895"/>
    </source>
</evidence>
<evidence type="ECO:0000256" key="6">
    <source>
        <dbReference type="ARBA" id="ARBA00022490"/>
    </source>
</evidence>
<comment type="catalytic activity">
    <reaction evidence="16 17">
        <text>(6S)-5,6,7,8-tetrahydrofolyl-(gamma-L-Glu)(n) + L-glutamate + ATP = (6S)-5,6,7,8-tetrahydrofolyl-(gamma-L-Glu)(n+1) + ADP + phosphate + H(+)</text>
        <dbReference type="Rhea" id="RHEA:10580"/>
        <dbReference type="Rhea" id="RHEA-COMP:14738"/>
        <dbReference type="Rhea" id="RHEA-COMP:14740"/>
        <dbReference type="ChEBI" id="CHEBI:15378"/>
        <dbReference type="ChEBI" id="CHEBI:29985"/>
        <dbReference type="ChEBI" id="CHEBI:30616"/>
        <dbReference type="ChEBI" id="CHEBI:43474"/>
        <dbReference type="ChEBI" id="CHEBI:141005"/>
        <dbReference type="ChEBI" id="CHEBI:456216"/>
        <dbReference type="EC" id="6.3.2.17"/>
    </reaction>
</comment>
<keyword evidence="9" id="KW-0479">Metal-binding</keyword>
<proteinExistence type="inferred from homology"/>
<comment type="function">
    <text evidence="17">Catalyzes conversion of folates to polyglutamate derivatives allowing concentration of folate compounds in the cell and the intracellular retention of these cofactors, which are important substrates for most of the folate-dependent enzymes that are involved in one-carbon transfer reactions involved in purine, pyrimidine and amino acid synthesis.</text>
</comment>
<evidence type="ECO:0000256" key="16">
    <source>
        <dbReference type="ARBA" id="ARBA00047493"/>
    </source>
</evidence>
<comment type="pathway">
    <text evidence="4 17">Cofactor biosynthesis; tetrahydrofolylpolyglutamate biosynthesis.</text>
</comment>
<evidence type="ECO:0000256" key="1">
    <source>
        <dbReference type="ARBA" id="ARBA00004273"/>
    </source>
</evidence>
<dbReference type="SUPFAM" id="SSF53244">
    <property type="entry name" value="MurD-like peptide ligases, peptide-binding domain"/>
    <property type="match status" value="1"/>
</dbReference>
<dbReference type="PANTHER" id="PTHR11136:SF5">
    <property type="entry name" value="FOLYLPOLYGLUTAMATE SYNTHASE, MITOCHONDRIAL"/>
    <property type="match status" value="1"/>
</dbReference>
<comment type="similarity">
    <text evidence="5 17">Belongs to the folylpolyglutamate synthase family.</text>
</comment>
<evidence type="ECO:0000256" key="11">
    <source>
        <dbReference type="ARBA" id="ARBA00022792"/>
    </source>
</evidence>
<evidence type="ECO:0000256" key="14">
    <source>
        <dbReference type="ARBA" id="ARBA00023128"/>
    </source>
</evidence>
<dbReference type="NCBIfam" id="TIGR01499">
    <property type="entry name" value="folC"/>
    <property type="match status" value="1"/>
</dbReference>
<keyword evidence="6" id="KW-0963">Cytoplasm</keyword>
<evidence type="ECO:0000256" key="2">
    <source>
        <dbReference type="ARBA" id="ARBA00004305"/>
    </source>
</evidence>
<dbReference type="EC" id="6.3.2.17" evidence="17"/>